<feature type="chain" id="PRO_5012963072" description="Chitin-binding type-2 domain-containing protein" evidence="2">
    <location>
        <begin position="17"/>
        <end position="299"/>
    </location>
</feature>
<feature type="compositionally biased region" description="Low complexity" evidence="1">
    <location>
        <begin position="117"/>
        <end position="129"/>
    </location>
</feature>
<accession>A0A226D789</accession>
<protein>
    <recommendedName>
        <fullName evidence="3">Chitin-binding type-2 domain-containing protein</fullName>
    </recommendedName>
</protein>
<dbReference type="GO" id="GO:0005576">
    <property type="term" value="C:extracellular region"/>
    <property type="evidence" value="ECO:0007669"/>
    <property type="project" value="InterPro"/>
</dbReference>
<feature type="domain" description="Chitin-binding type-2" evidence="3">
    <location>
        <begin position="38"/>
        <end position="104"/>
    </location>
</feature>
<dbReference type="Proteomes" id="UP000198287">
    <property type="component" value="Unassembled WGS sequence"/>
</dbReference>
<dbReference type="AlphaFoldDB" id="A0A226D789"/>
<evidence type="ECO:0000256" key="2">
    <source>
        <dbReference type="SAM" id="SignalP"/>
    </source>
</evidence>
<evidence type="ECO:0000313" key="4">
    <source>
        <dbReference type="EMBL" id="OXA41415.1"/>
    </source>
</evidence>
<evidence type="ECO:0000256" key="1">
    <source>
        <dbReference type="SAM" id="MobiDB-lite"/>
    </source>
</evidence>
<dbReference type="Gene3D" id="2.170.140.10">
    <property type="entry name" value="Chitin binding domain"/>
    <property type="match status" value="1"/>
</dbReference>
<proteinExistence type="predicted"/>
<feature type="signal peptide" evidence="2">
    <location>
        <begin position="1"/>
        <end position="16"/>
    </location>
</feature>
<dbReference type="GO" id="GO:0008061">
    <property type="term" value="F:chitin binding"/>
    <property type="evidence" value="ECO:0007669"/>
    <property type="project" value="InterPro"/>
</dbReference>
<dbReference type="PROSITE" id="PS50940">
    <property type="entry name" value="CHIT_BIND_II"/>
    <property type="match status" value="1"/>
</dbReference>
<reference evidence="4 5" key="1">
    <citation type="submission" date="2015-12" db="EMBL/GenBank/DDBJ databases">
        <title>The genome of Folsomia candida.</title>
        <authorList>
            <person name="Faddeeva A."/>
            <person name="Derks M.F."/>
            <person name="Anvar Y."/>
            <person name="Smit S."/>
            <person name="Van Straalen N."/>
            <person name="Roelofs D."/>
        </authorList>
    </citation>
    <scope>NUCLEOTIDE SEQUENCE [LARGE SCALE GENOMIC DNA]</scope>
    <source>
        <strain evidence="4 5">VU population</strain>
        <tissue evidence="4">Whole body</tissue>
    </source>
</reference>
<gene>
    <name evidence="4" type="ORF">Fcan01_23720</name>
</gene>
<dbReference type="OrthoDB" id="8292772at2759"/>
<evidence type="ECO:0000259" key="3">
    <source>
        <dbReference type="PROSITE" id="PS50940"/>
    </source>
</evidence>
<feature type="region of interest" description="Disordered" evidence="1">
    <location>
        <begin position="108"/>
        <end position="130"/>
    </location>
</feature>
<evidence type="ECO:0000313" key="5">
    <source>
        <dbReference type="Proteomes" id="UP000198287"/>
    </source>
</evidence>
<dbReference type="InterPro" id="IPR002557">
    <property type="entry name" value="Chitin-bd_dom"/>
</dbReference>
<organism evidence="4 5">
    <name type="scientific">Folsomia candida</name>
    <name type="common">Springtail</name>
    <dbReference type="NCBI Taxonomy" id="158441"/>
    <lineage>
        <taxon>Eukaryota</taxon>
        <taxon>Metazoa</taxon>
        <taxon>Ecdysozoa</taxon>
        <taxon>Arthropoda</taxon>
        <taxon>Hexapoda</taxon>
        <taxon>Collembola</taxon>
        <taxon>Entomobryomorpha</taxon>
        <taxon>Isotomoidea</taxon>
        <taxon>Isotomidae</taxon>
        <taxon>Proisotominae</taxon>
        <taxon>Folsomia</taxon>
    </lineage>
</organism>
<keyword evidence="2" id="KW-0732">Signal</keyword>
<comment type="caution">
    <text evidence="4">The sequence shown here is derived from an EMBL/GenBank/DDBJ whole genome shotgun (WGS) entry which is preliminary data.</text>
</comment>
<keyword evidence="5" id="KW-1185">Reference proteome</keyword>
<sequence length="299" mass="32825">MLKFFALLSFAVVVAAREGNFTNNGKEVDTKSGKLIDWYTCEAQGNYPDPTTCDHYIACTTALLAYQMPCQMGQTNYSQRYVRDSGPVEADSYCDYPKNVDCDLAPTDATTPPPAITDPVTTTTTTSAPPTTPGGLLSCGLVKPGGIVTVTEGDDCNPIEDCKQCGDCGHYLVCLVDKWEKIGCDENEVNGTIKLDEKLFWRPSHSAADIGGVCSPWARLSNETRETYREDPNCKEICKVKADPEGNVRKYLYTDPNLDRGTWKAPAFEFCCEEGTQFDETREQCVLCTTGNDCTVPCP</sequence>
<dbReference type="EMBL" id="LNIX01000029">
    <property type="protein sequence ID" value="OXA41415.1"/>
    <property type="molecule type" value="Genomic_DNA"/>
</dbReference>
<name>A0A226D789_FOLCA</name>